<accession>A0A5C6X054</accession>
<name>A0A5C6X054_9DELT</name>
<dbReference type="Proteomes" id="UP000321412">
    <property type="component" value="Unassembled WGS sequence"/>
</dbReference>
<keyword evidence="3" id="KW-1185">Reference proteome</keyword>
<evidence type="ECO:0000313" key="3">
    <source>
        <dbReference type="Proteomes" id="UP000321412"/>
    </source>
</evidence>
<evidence type="ECO:0000256" key="1">
    <source>
        <dbReference type="SAM" id="MobiDB-lite"/>
    </source>
</evidence>
<dbReference type="EMBL" id="VOSM01000010">
    <property type="protein sequence ID" value="TXD35217.1"/>
    <property type="molecule type" value="Genomic_DNA"/>
</dbReference>
<reference evidence="2 3" key="1">
    <citation type="submission" date="2019-08" db="EMBL/GenBank/DDBJ databases">
        <title>Bradymonadales sp. TMQ4.</title>
        <authorList>
            <person name="Liang Q."/>
        </authorList>
    </citation>
    <scope>NUCLEOTIDE SEQUENCE [LARGE SCALE GENOMIC DNA]</scope>
    <source>
        <strain evidence="2 3">TMQ4</strain>
    </source>
</reference>
<feature type="region of interest" description="Disordered" evidence="1">
    <location>
        <begin position="59"/>
        <end position="84"/>
    </location>
</feature>
<dbReference type="OrthoDB" id="5521309at2"/>
<sequence length="149" mass="17237">MSKDPYDLMANYDYRKTEEYKRHERAMAELDAMTPEEQRQTLIDAGILNEDGELVERYGGTAPNPEEEDDWNFENRSASDNAMSESPYDLMANYDYRKTEEYKLHERAMAAFDAMTDEEQRQTLIDAGILNEDGELVERYGGTAPNPED</sequence>
<proteinExistence type="predicted"/>
<dbReference type="RefSeq" id="WP_146982679.1">
    <property type="nucleotide sequence ID" value="NZ_VOSM01000010.1"/>
</dbReference>
<protein>
    <submittedName>
        <fullName evidence="2">Uncharacterized protein</fullName>
    </submittedName>
</protein>
<dbReference type="AlphaFoldDB" id="A0A5C6X054"/>
<feature type="compositionally biased region" description="Polar residues" evidence="1">
    <location>
        <begin position="74"/>
        <end position="84"/>
    </location>
</feature>
<organism evidence="2 3">
    <name type="scientific">Lujinxingia vulgaris</name>
    <dbReference type="NCBI Taxonomy" id="2600176"/>
    <lineage>
        <taxon>Bacteria</taxon>
        <taxon>Deltaproteobacteria</taxon>
        <taxon>Bradymonadales</taxon>
        <taxon>Lujinxingiaceae</taxon>
        <taxon>Lujinxingia</taxon>
    </lineage>
</organism>
<gene>
    <name evidence="2" type="ORF">FRC98_17275</name>
</gene>
<evidence type="ECO:0000313" key="2">
    <source>
        <dbReference type="EMBL" id="TXD35217.1"/>
    </source>
</evidence>
<comment type="caution">
    <text evidence="2">The sequence shown here is derived from an EMBL/GenBank/DDBJ whole genome shotgun (WGS) entry which is preliminary data.</text>
</comment>